<evidence type="ECO:0000313" key="3">
    <source>
        <dbReference type="Proteomes" id="UP000184526"/>
    </source>
</evidence>
<dbReference type="SUPFAM" id="SSF53300">
    <property type="entry name" value="vWA-like"/>
    <property type="match status" value="1"/>
</dbReference>
<protein>
    <submittedName>
        <fullName evidence="2">von Willebrand factor type A domain-containing protein</fullName>
    </submittedName>
</protein>
<dbReference type="EMBL" id="FQXP01000008">
    <property type="protein sequence ID" value="SHH99031.1"/>
    <property type="molecule type" value="Genomic_DNA"/>
</dbReference>
<accession>A0A1M5XGU2</accession>
<dbReference type="Gene3D" id="3.40.50.410">
    <property type="entry name" value="von Willebrand factor, type A domain"/>
    <property type="match status" value="1"/>
</dbReference>
<dbReference type="InterPro" id="IPR002035">
    <property type="entry name" value="VWF_A"/>
</dbReference>
<feature type="domain" description="VWFA" evidence="1">
    <location>
        <begin position="254"/>
        <end position="445"/>
    </location>
</feature>
<sequence length="985" mass="110381">MKKGRKKIALIIALGLLINLVLGNVYAENITSSIKKHNAKTTINPVVQSIEGLEINKVVNNVKDFDIHNPQYDLTLTAKIKAGIESGKPLDIAMVLDRSGSMNERITNTYETSDIGKRTPNINGEYYVNFSGDLINYERVSYNSSAGVWEAGGKWIKYLMGGAGQYGKHITPGGQTIDVEFREFYEKTQFDGKDIYTPWIRYCIKRGDFIQQINLHYDNVNDESMWYYFEGGYAHYVTPEKGATGENDRYEFYELKEENVKKIEVLKREANKFIDEVATKSSDSTIDIISFDTDVSNDTKGFISLDSQNKVNSIKEKVDALTPISATSTDLALAEALNAMKSLPINNNRKRVVVLITDGEPSRGSIEPEELIRDALVYTDTLKSPEVNSYIYSLGIFSDAELANLKAQQFMKDAATPEDTTSNPTKKYFFNCMGSNSLSGVFDQIIGEIGLNLDNSKVKDYIDPKFVITEESKALLISQGAEITMEIIDGVSYEVVIWNTDIKPNTEGFTGTVTIKPKDSSVYGTGLPTNIEGVSAVYDSTGANIGSFPLPNVDIVNLADELHQEKKSIKVDEFNTSDRTYKITLTAWTTLQKLEIIDPNTGLTDYGASGVKNATVKDYLDPRFEPTQKFLEDIKATPDVQAIQDVSGNWCIEWSNQFIPYMKVDDTTIAKWSKEIEVRAKDEFIGGNDITTNISSISGIYKDDNKLIEFDKPTVNVPIKFNVRDKETTIFYGENVPTTGVEEFMFNAKTPDCFLGQEETGTFLYTWFKEDGTTLIGNISDLSKISPRNTEVYKLKVEFIPNKIGDISQGSGGGIKVENTSSIGSYTVNIVKGQVNAIKKLRGSEIWFPNGDPIFTFKLERLDERDNVVEELYDVVRFEKNDVIIGDEYTSKSVSFQGLKKGKYRLSESQNLRYNFESNAINILKPCKGEQLGENLVFYVGYEDINNSTTNLSNNEGEGIFINQKVSDKYFTHTDVLKNTINIKK</sequence>
<gene>
    <name evidence="2" type="ORF">SAMN02745196_02240</name>
</gene>
<dbReference type="Proteomes" id="UP000184526">
    <property type="component" value="Unassembled WGS sequence"/>
</dbReference>
<dbReference type="RefSeq" id="WP_072832101.1">
    <property type="nucleotide sequence ID" value="NZ_FQXP01000008.1"/>
</dbReference>
<reference evidence="2 3" key="1">
    <citation type="submission" date="2016-11" db="EMBL/GenBank/DDBJ databases">
        <authorList>
            <person name="Jaros S."/>
            <person name="Januszkiewicz K."/>
            <person name="Wedrychowicz H."/>
        </authorList>
    </citation>
    <scope>NUCLEOTIDE SEQUENCE [LARGE SCALE GENOMIC DNA]</scope>
    <source>
        <strain evidence="2 3">DSM 3089</strain>
    </source>
</reference>
<evidence type="ECO:0000259" key="1">
    <source>
        <dbReference type="PROSITE" id="PS50234"/>
    </source>
</evidence>
<dbReference type="PROSITE" id="PS50234">
    <property type="entry name" value="VWFA"/>
    <property type="match status" value="1"/>
</dbReference>
<name>A0A1M5XGU2_9CLOT</name>
<keyword evidence="3" id="KW-1185">Reference proteome</keyword>
<organism evidence="2 3">
    <name type="scientific">Clostridium collagenovorans DSM 3089</name>
    <dbReference type="NCBI Taxonomy" id="1121306"/>
    <lineage>
        <taxon>Bacteria</taxon>
        <taxon>Bacillati</taxon>
        <taxon>Bacillota</taxon>
        <taxon>Clostridia</taxon>
        <taxon>Eubacteriales</taxon>
        <taxon>Clostridiaceae</taxon>
        <taxon>Clostridium</taxon>
    </lineage>
</organism>
<dbReference type="CDD" id="cd00198">
    <property type="entry name" value="vWFA"/>
    <property type="match status" value="1"/>
</dbReference>
<dbReference type="STRING" id="1121306.SAMN02745196_02240"/>
<proteinExistence type="predicted"/>
<evidence type="ECO:0000313" key="2">
    <source>
        <dbReference type="EMBL" id="SHH99031.1"/>
    </source>
</evidence>
<dbReference type="AlphaFoldDB" id="A0A1M5XGU2"/>
<dbReference type="OrthoDB" id="1912885at2"/>
<dbReference type="Pfam" id="PF00092">
    <property type="entry name" value="VWA"/>
    <property type="match status" value="1"/>
</dbReference>
<dbReference type="InterPro" id="IPR036465">
    <property type="entry name" value="vWFA_dom_sf"/>
</dbReference>